<organism evidence="1 2">
    <name type="scientific">Deinococcus aluminii</name>
    <dbReference type="NCBI Taxonomy" id="1656885"/>
    <lineage>
        <taxon>Bacteria</taxon>
        <taxon>Thermotogati</taxon>
        <taxon>Deinococcota</taxon>
        <taxon>Deinococci</taxon>
        <taxon>Deinococcales</taxon>
        <taxon>Deinococcaceae</taxon>
        <taxon>Deinococcus</taxon>
    </lineage>
</organism>
<dbReference type="Proteomes" id="UP001404956">
    <property type="component" value="Unassembled WGS sequence"/>
</dbReference>
<dbReference type="EMBL" id="BAABRV010000002">
    <property type="protein sequence ID" value="GAA5532640.1"/>
    <property type="molecule type" value="Genomic_DNA"/>
</dbReference>
<reference evidence="1 2" key="1">
    <citation type="submission" date="2024-02" db="EMBL/GenBank/DDBJ databases">
        <title>Deinococcus aluminii NBRC 112889.</title>
        <authorList>
            <person name="Ichikawa N."/>
            <person name="Katano-Makiyama Y."/>
            <person name="Hidaka K."/>
        </authorList>
    </citation>
    <scope>NUCLEOTIDE SEQUENCE [LARGE SCALE GENOMIC DNA]</scope>
    <source>
        <strain evidence="1 2">NBRC 112889</strain>
    </source>
</reference>
<proteinExistence type="predicted"/>
<dbReference type="SUPFAM" id="SSF51294">
    <property type="entry name" value="Hedgehog/intein (Hint) domain"/>
    <property type="match status" value="1"/>
</dbReference>
<evidence type="ECO:0000313" key="2">
    <source>
        <dbReference type="Proteomes" id="UP001404956"/>
    </source>
</evidence>
<dbReference type="Gene3D" id="2.170.16.10">
    <property type="entry name" value="Hedgehog/Intein (Hint) domain"/>
    <property type="match status" value="1"/>
</dbReference>
<dbReference type="RefSeq" id="WP_345451933.1">
    <property type="nucleotide sequence ID" value="NZ_BAABRV010000002.1"/>
</dbReference>
<dbReference type="InterPro" id="IPR030934">
    <property type="entry name" value="Intein_C"/>
</dbReference>
<dbReference type="NCBIfam" id="TIGR01443">
    <property type="entry name" value="intein_Cterm"/>
    <property type="match status" value="1"/>
</dbReference>
<accession>A0ABP9XB93</accession>
<evidence type="ECO:0008006" key="3">
    <source>
        <dbReference type="Google" id="ProtNLM"/>
    </source>
</evidence>
<evidence type="ECO:0000313" key="1">
    <source>
        <dbReference type="EMBL" id="GAA5532640.1"/>
    </source>
</evidence>
<sequence length="206" mass="22438">MGRFRCGGDHPFYVKERSDTGERPKPVGHEDLGKNWVGAGHLKVGDKIKQADGTLGVVANVITLQQTREMYNLTVDAAHTFYVGRDGWLVHNTGPCDHIVLGLDKWGLSHTAEAVGGRTLMSDPNWRETLIKGIADPSTKFTVSIDGMAGKDVYSKVMSAVQRAASGSKEASLTDWEMMKLYEAGRLGDVGFTKLGGCKALENPFR</sequence>
<dbReference type="Pfam" id="PF07591">
    <property type="entry name" value="PT-HINT"/>
    <property type="match status" value="1"/>
</dbReference>
<dbReference type="InterPro" id="IPR036844">
    <property type="entry name" value="Hint_dom_sf"/>
</dbReference>
<gene>
    <name evidence="1" type="ORF">Dalu01_01029</name>
</gene>
<comment type="caution">
    <text evidence="1">The sequence shown here is derived from an EMBL/GenBank/DDBJ whole genome shotgun (WGS) entry which is preliminary data.</text>
</comment>
<name>A0ABP9XB93_9DEIO</name>
<protein>
    <recommendedName>
        <fullName evidence="3">Intein C-terminal splicing domain-containing protein</fullName>
    </recommendedName>
</protein>
<dbReference type="CDD" id="cd00081">
    <property type="entry name" value="Hint"/>
    <property type="match status" value="1"/>
</dbReference>
<keyword evidence="2" id="KW-1185">Reference proteome</keyword>